<dbReference type="AlphaFoldDB" id="A0A6B0UH83"/>
<organism evidence="1">
    <name type="scientific">Ixodes ricinus</name>
    <name type="common">Common tick</name>
    <name type="synonym">Acarus ricinus</name>
    <dbReference type="NCBI Taxonomy" id="34613"/>
    <lineage>
        <taxon>Eukaryota</taxon>
        <taxon>Metazoa</taxon>
        <taxon>Ecdysozoa</taxon>
        <taxon>Arthropoda</taxon>
        <taxon>Chelicerata</taxon>
        <taxon>Arachnida</taxon>
        <taxon>Acari</taxon>
        <taxon>Parasitiformes</taxon>
        <taxon>Ixodida</taxon>
        <taxon>Ixodoidea</taxon>
        <taxon>Ixodidae</taxon>
        <taxon>Ixodinae</taxon>
        <taxon>Ixodes</taxon>
    </lineage>
</organism>
<reference evidence="1" key="1">
    <citation type="submission" date="2019-12" db="EMBL/GenBank/DDBJ databases">
        <title>An insight into the sialome of adult female Ixodes ricinus ticks feeding for 6 days.</title>
        <authorList>
            <person name="Perner J."/>
            <person name="Ribeiro J.M.C."/>
        </authorList>
    </citation>
    <scope>NUCLEOTIDE SEQUENCE</scope>
    <source>
        <strain evidence="1">Semi-engorged</strain>
        <tissue evidence="1">Salivary glands</tissue>
    </source>
</reference>
<name>A0A6B0UH83_IXORI</name>
<dbReference type="PROSITE" id="PS51257">
    <property type="entry name" value="PROKAR_LIPOPROTEIN"/>
    <property type="match status" value="1"/>
</dbReference>
<sequence>MWASSRGRTFLTSFFSVGSCVSPSTSAGVFSFGFFAVFFSKSGFSDGSCGLHALASSSRDLRTLSGASLSSSPAKTPGVPSRLCVPIFSVPGAPKVPIPLKTSSNVLI</sequence>
<protein>
    <submittedName>
        <fullName evidence="1">Putative secreted protein</fullName>
    </submittedName>
</protein>
<evidence type="ECO:0000313" key="1">
    <source>
        <dbReference type="EMBL" id="MXU89444.1"/>
    </source>
</evidence>
<accession>A0A6B0UH83</accession>
<proteinExistence type="predicted"/>
<dbReference type="EMBL" id="GIFC01007361">
    <property type="protein sequence ID" value="MXU89444.1"/>
    <property type="molecule type" value="Transcribed_RNA"/>
</dbReference>